<dbReference type="InterPro" id="IPR036291">
    <property type="entry name" value="NAD(P)-bd_dom_sf"/>
</dbReference>
<sequence length="395" mass="43421">MALEIGIGVIGMGWMGTAHSRSYRLVNDRFHDSGVRARLVICADDVAHRAEEARNTLGFAESTTDWHKVVAHPDVHVVNIAAPNFLHKEMVEAVTAAGKHVFCEKPVGRNPGETAAIEQLAREAGVMSFVGFNYRWAPMVQHCKELIEAGKLGRLTHYRGRFFTMYGSNPLGMLTWRFRREQAGLGVLGDIMSHTVDMAHMIVGPIKRLVSSRHVFIGERPLPVPGQGTHFSVGKEGDPTGEVENEDYVGALVEFGNGVQGSFETCRAIFGPKCEMSFEVNGTAGAANWNFERMNELELYLPGTDGMHDGYTTLLSGPAYPSHGRFNPGDGIGMGYEDLKVLEAHNFLMSIAEGVQRSPSFKDALRLAEVQEAMTRSWESGSWEEVQPLAGKSIE</sequence>
<dbReference type="PANTHER" id="PTHR43818">
    <property type="entry name" value="BCDNA.GH03377"/>
    <property type="match status" value="1"/>
</dbReference>
<dbReference type="SUPFAM" id="SSF55347">
    <property type="entry name" value="Glyceraldehyde-3-phosphate dehydrogenase-like, C-terminal domain"/>
    <property type="match status" value="1"/>
</dbReference>
<name>A0A6B0YUE2_9CHLR</name>
<comment type="caution">
    <text evidence="4">The sequence shown here is derived from an EMBL/GenBank/DDBJ whole genome shotgun (WGS) entry which is preliminary data.</text>
</comment>
<dbReference type="Gene3D" id="3.40.50.720">
    <property type="entry name" value="NAD(P)-binding Rossmann-like Domain"/>
    <property type="match status" value="1"/>
</dbReference>
<dbReference type="Pfam" id="PF01408">
    <property type="entry name" value="GFO_IDH_MocA"/>
    <property type="match status" value="1"/>
</dbReference>
<keyword evidence="1" id="KW-0560">Oxidoreductase</keyword>
<reference evidence="4" key="1">
    <citation type="submission" date="2019-09" db="EMBL/GenBank/DDBJ databases">
        <title>Characterisation of the sponge microbiome using genome-centric metagenomics.</title>
        <authorList>
            <person name="Engelberts J.P."/>
            <person name="Robbins S.J."/>
            <person name="De Goeij J.M."/>
            <person name="Aranda M."/>
            <person name="Bell S.C."/>
            <person name="Webster N.S."/>
        </authorList>
    </citation>
    <scope>NUCLEOTIDE SEQUENCE</scope>
    <source>
        <strain evidence="4">SB0664_bin_27</strain>
    </source>
</reference>
<dbReference type="Pfam" id="PF22725">
    <property type="entry name" value="GFO_IDH_MocA_C3"/>
    <property type="match status" value="1"/>
</dbReference>
<evidence type="ECO:0000313" key="4">
    <source>
        <dbReference type="EMBL" id="MXY94734.1"/>
    </source>
</evidence>
<evidence type="ECO:0000256" key="1">
    <source>
        <dbReference type="ARBA" id="ARBA00023002"/>
    </source>
</evidence>
<gene>
    <name evidence="4" type="ORF">F4Y42_14950</name>
</gene>
<dbReference type="AlphaFoldDB" id="A0A6B0YUE2"/>
<dbReference type="GO" id="GO:0016491">
    <property type="term" value="F:oxidoreductase activity"/>
    <property type="evidence" value="ECO:0007669"/>
    <property type="project" value="UniProtKB-KW"/>
</dbReference>
<protein>
    <submittedName>
        <fullName evidence="4">Gfo/Idh/MocA family oxidoreductase</fullName>
    </submittedName>
</protein>
<feature type="domain" description="Gfo/Idh/MocA-like oxidoreductase N-terminal" evidence="2">
    <location>
        <begin position="6"/>
        <end position="132"/>
    </location>
</feature>
<dbReference type="GO" id="GO:0000166">
    <property type="term" value="F:nucleotide binding"/>
    <property type="evidence" value="ECO:0007669"/>
    <property type="project" value="InterPro"/>
</dbReference>
<dbReference type="EMBL" id="VXRG01000122">
    <property type="protein sequence ID" value="MXY94734.1"/>
    <property type="molecule type" value="Genomic_DNA"/>
</dbReference>
<proteinExistence type="predicted"/>
<organism evidence="4">
    <name type="scientific">Caldilineaceae bacterium SB0664_bin_27</name>
    <dbReference type="NCBI Taxonomy" id="2605260"/>
    <lineage>
        <taxon>Bacteria</taxon>
        <taxon>Bacillati</taxon>
        <taxon>Chloroflexota</taxon>
        <taxon>Caldilineae</taxon>
        <taxon>Caldilineales</taxon>
        <taxon>Caldilineaceae</taxon>
    </lineage>
</organism>
<evidence type="ECO:0000259" key="3">
    <source>
        <dbReference type="Pfam" id="PF22725"/>
    </source>
</evidence>
<dbReference type="Gene3D" id="3.30.360.10">
    <property type="entry name" value="Dihydrodipicolinate Reductase, domain 2"/>
    <property type="match status" value="1"/>
</dbReference>
<feature type="domain" description="GFO/IDH/MocA-like oxidoreductase" evidence="3">
    <location>
        <begin position="140"/>
        <end position="287"/>
    </location>
</feature>
<accession>A0A6B0YUE2</accession>
<evidence type="ECO:0000259" key="2">
    <source>
        <dbReference type="Pfam" id="PF01408"/>
    </source>
</evidence>
<dbReference type="InterPro" id="IPR050463">
    <property type="entry name" value="Gfo/Idh/MocA_oxidrdct_glycsds"/>
</dbReference>
<dbReference type="InterPro" id="IPR000683">
    <property type="entry name" value="Gfo/Idh/MocA-like_OxRdtase_N"/>
</dbReference>
<dbReference type="PANTHER" id="PTHR43818:SF11">
    <property type="entry name" value="BCDNA.GH03377"/>
    <property type="match status" value="1"/>
</dbReference>
<dbReference type="SUPFAM" id="SSF51735">
    <property type="entry name" value="NAD(P)-binding Rossmann-fold domains"/>
    <property type="match status" value="1"/>
</dbReference>
<dbReference type="InterPro" id="IPR055170">
    <property type="entry name" value="GFO_IDH_MocA-like_dom"/>
</dbReference>